<dbReference type="InterPro" id="IPR032675">
    <property type="entry name" value="LRR_dom_sf"/>
</dbReference>
<comment type="caution">
    <text evidence="1">The sequence shown here is derived from an EMBL/GenBank/DDBJ whole genome shotgun (WGS) entry which is preliminary data.</text>
</comment>
<name>A0AA88QW08_9ASTE</name>
<dbReference type="Proteomes" id="UP001187471">
    <property type="component" value="Unassembled WGS sequence"/>
</dbReference>
<evidence type="ECO:0000313" key="2">
    <source>
        <dbReference type="Proteomes" id="UP001187471"/>
    </source>
</evidence>
<dbReference type="GO" id="GO:0005096">
    <property type="term" value="F:GTPase activator activity"/>
    <property type="evidence" value="ECO:0007669"/>
    <property type="project" value="InterPro"/>
</dbReference>
<dbReference type="PANTHER" id="PTHR46761:SF2">
    <property type="entry name" value="RAN GTPASE-ACTIVATING PROTEIN 1"/>
    <property type="match status" value="1"/>
</dbReference>
<protein>
    <submittedName>
        <fullName evidence="1">Uncharacterized protein</fullName>
    </submittedName>
</protein>
<dbReference type="Gene3D" id="3.80.10.10">
    <property type="entry name" value="Ribonuclease Inhibitor"/>
    <property type="match status" value="1"/>
</dbReference>
<dbReference type="AlphaFoldDB" id="A0AA88QW08"/>
<organism evidence="1 2">
    <name type="scientific">Escallonia rubra</name>
    <dbReference type="NCBI Taxonomy" id="112253"/>
    <lineage>
        <taxon>Eukaryota</taxon>
        <taxon>Viridiplantae</taxon>
        <taxon>Streptophyta</taxon>
        <taxon>Embryophyta</taxon>
        <taxon>Tracheophyta</taxon>
        <taxon>Spermatophyta</taxon>
        <taxon>Magnoliopsida</taxon>
        <taxon>eudicotyledons</taxon>
        <taxon>Gunneridae</taxon>
        <taxon>Pentapetalae</taxon>
        <taxon>asterids</taxon>
        <taxon>campanulids</taxon>
        <taxon>Escalloniales</taxon>
        <taxon>Escalloniaceae</taxon>
        <taxon>Escallonia</taxon>
    </lineage>
</organism>
<dbReference type="Pfam" id="PF13516">
    <property type="entry name" value="LRR_6"/>
    <property type="match status" value="1"/>
</dbReference>
<reference evidence="1" key="1">
    <citation type="submission" date="2022-12" db="EMBL/GenBank/DDBJ databases">
        <title>Draft genome assemblies for two species of Escallonia (Escalloniales).</title>
        <authorList>
            <person name="Chanderbali A."/>
            <person name="Dervinis C."/>
            <person name="Anghel I."/>
            <person name="Soltis D."/>
            <person name="Soltis P."/>
            <person name="Zapata F."/>
        </authorList>
    </citation>
    <scope>NUCLEOTIDE SEQUENCE</scope>
    <source>
        <strain evidence="1">UCBG92.1500</strain>
        <tissue evidence="1">Leaf</tissue>
    </source>
</reference>
<dbReference type="EMBL" id="JAVXUO010002133">
    <property type="protein sequence ID" value="KAK2975987.1"/>
    <property type="molecule type" value="Genomic_DNA"/>
</dbReference>
<evidence type="ECO:0000313" key="1">
    <source>
        <dbReference type="EMBL" id="KAK2975987.1"/>
    </source>
</evidence>
<keyword evidence="2" id="KW-1185">Reference proteome</keyword>
<dbReference type="InterPro" id="IPR001611">
    <property type="entry name" value="Leu-rich_rpt"/>
</dbReference>
<proteinExistence type="predicted"/>
<dbReference type="SUPFAM" id="SSF52047">
    <property type="entry name" value="RNI-like"/>
    <property type="match status" value="1"/>
</dbReference>
<accession>A0AA88QW08</accession>
<gene>
    <name evidence="1" type="ORF">RJ640_000099</name>
</gene>
<sequence>MLLWRQTWNKVRHSIYDPAIDYCLEWNMMLYDFSFEAEAARELLKPLKRKEISTAIYLSRGIGAVAISETVKRSDLLEDFQCYSARVESVGGSALSEAPGMCPHLRKIDVQGSGIQAGLTLSKSISKNLRELNISSLDLEDDGVISIANGSKQTAPYLESLEMAGNGMRIS</sequence>
<dbReference type="PANTHER" id="PTHR46761">
    <property type="entry name" value="RAN GTPASE-ACTIVATING PROTEIN 1"/>
    <property type="match status" value="1"/>
</dbReference>
<dbReference type="InterPro" id="IPR045203">
    <property type="entry name" value="RanGAP1/2"/>
</dbReference>